<dbReference type="Proteomes" id="UP000190683">
    <property type="component" value="Unassembled WGS sequence"/>
</dbReference>
<organism evidence="1 2">
    <name type="scientific">Moraxella porci DSM 25326</name>
    <dbReference type="NCBI Taxonomy" id="573983"/>
    <lineage>
        <taxon>Bacteria</taxon>
        <taxon>Pseudomonadati</taxon>
        <taxon>Pseudomonadota</taxon>
        <taxon>Gammaproteobacteria</taxon>
        <taxon>Moraxellales</taxon>
        <taxon>Moraxellaceae</taxon>
        <taxon>Moraxella</taxon>
    </lineage>
</organism>
<accession>A0A1T0CRR6</accession>
<proteinExistence type="predicted"/>
<reference evidence="1 2" key="1">
    <citation type="submission" date="2017-02" db="EMBL/GenBank/DDBJ databases">
        <title>Draft genome sequence of Moraxella porci CCUG 54912T type strain.</title>
        <authorList>
            <person name="Salva-Serra F."/>
            <person name="Engstrom-Jakobsson H."/>
            <person name="Thorell K."/>
            <person name="Jaen-Luchoro D."/>
            <person name="Gonzales-Siles L."/>
            <person name="Karlsson R."/>
            <person name="Yazdan S."/>
            <person name="Boulund F."/>
            <person name="Johnning A."/>
            <person name="Engstrand L."/>
            <person name="Kristiansson E."/>
            <person name="Moore E."/>
        </authorList>
    </citation>
    <scope>NUCLEOTIDE SEQUENCE [LARGE SCALE GENOMIC DNA]</scope>
    <source>
        <strain evidence="1 2">CCUG 54912</strain>
    </source>
</reference>
<protein>
    <recommendedName>
        <fullName evidence="3">DOMON-like domain-containing protein</fullName>
    </recommendedName>
</protein>
<sequence>MAVHQALFRHRAIDAMHTFPLIAVIDGDFTHLAHRIEPPQITAHISGSEAALQLSFIVEKTSASAHLQARSGELKPIRADYLWQKDCFECFIQRVDEAAYLEVNANLTGEFNIYQFDAYRTPPIMPPVASQDYALQSFVDADDHHLYFAVEISPLFEQGLQTQWLAQGLTANPAAILYPIIDGEAVPVYYAHQHATPPDFHHATYWQRLNLNT</sequence>
<evidence type="ECO:0008006" key="3">
    <source>
        <dbReference type="Google" id="ProtNLM"/>
    </source>
</evidence>
<evidence type="ECO:0000313" key="2">
    <source>
        <dbReference type="Proteomes" id="UP000190683"/>
    </source>
</evidence>
<dbReference type="EMBL" id="MUYV01000006">
    <property type="protein sequence ID" value="OOS25043.1"/>
    <property type="molecule type" value="Genomic_DNA"/>
</dbReference>
<gene>
    <name evidence="1" type="ORF">B0681_06240</name>
</gene>
<evidence type="ECO:0000313" key="1">
    <source>
        <dbReference type="EMBL" id="OOS25043.1"/>
    </source>
</evidence>
<name>A0A1T0CRR6_9GAMM</name>
<dbReference type="STRING" id="573983.B0681_06240"/>
<dbReference type="AlphaFoldDB" id="A0A1T0CRR6"/>
<keyword evidence="2" id="KW-1185">Reference proteome</keyword>
<dbReference type="Gene3D" id="2.60.40.1190">
    <property type="match status" value="1"/>
</dbReference>
<comment type="caution">
    <text evidence="1">The sequence shown here is derived from an EMBL/GenBank/DDBJ whole genome shotgun (WGS) entry which is preliminary data.</text>
</comment>